<gene>
    <name evidence="3" type="ORF">ACFQEY_12840</name>
</gene>
<proteinExistence type="predicted"/>
<feature type="region of interest" description="Disordered" evidence="1">
    <location>
        <begin position="1"/>
        <end position="42"/>
    </location>
</feature>
<dbReference type="Pfam" id="PF18545">
    <property type="entry name" value="HalOD1"/>
    <property type="match status" value="1"/>
</dbReference>
<keyword evidence="4" id="KW-1185">Reference proteome</keyword>
<evidence type="ECO:0000313" key="3">
    <source>
        <dbReference type="EMBL" id="MFC6889898.1"/>
    </source>
</evidence>
<dbReference type="EMBL" id="JBHSXI010000012">
    <property type="protein sequence ID" value="MFC6889898.1"/>
    <property type="molecule type" value="Genomic_DNA"/>
</dbReference>
<protein>
    <submittedName>
        <fullName evidence="3">HalOD1 output domain-containing protein</fullName>
    </submittedName>
</protein>
<dbReference type="InterPro" id="IPR040624">
    <property type="entry name" value="HalOD1"/>
</dbReference>
<sequence length="123" mass="13639">MSTEKRTNHSDPMPKPNSPRREGEDLSADPASNAYTSKFGDEIDKSPSLCVVEAVAEATETDPKELQPLYEAIDPDALNQFFESPHQFRSGHILFRFAGCNVTVDADGWIAVSSRIPKRSDEK</sequence>
<feature type="domain" description="Halobacterial output" evidence="2">
    <location>
        <begin position="44"/>
        <end position="113"/>
    </location>
</feature>
<reference evidence="3 4" key="1">
    <citation type="journal article" date="2019" name="Int. J. Syst. Evol. Microbiol.">
        <title>The Global Catalogue of Microorganisms (GCM) 10K type strain sequencing project: providing services to taxonomists for standard genome sequencing and annotation.</title>
        <authorList>
            <consortium name="The Broad Institute Genomics Platform"/>
            <consortium name="The Broad Institute Genome Sequencing Center for Infectious Disease"/>
            <person name="Wu L."/>
            <person name="Ma J."/>
        </authorList>
    </citation>
    <scope>NUCLEOTIDE SEQUENCE [LARGE SCALE GENOMIC DNA]</scope>
    <source>
        <strain evidence="3 4">Y73</strain>
    </source>
</reference>
<dbReference type="Proteomes" id="UP001596333">
    <property type="component" value="Unassembled WGS sequence"/>
</dbReference>
<evidence type="ECO:0000256" key="1">
    <source>
        <dbReference type="SAM" id="MobiDB-lite"/>
    </source>
</evidence>
<name>A0ABD5UL35_9EURY</name>
<dbReference type="AlphaFoldDB" id="A0ABD5UL35"/>
<comment type="caution">
    <text evidence="3">The sequence shown here is derived from an EMBL/GenBank/DDBJ whole genome shotgun (WGS) entry which is preliminary data.</text>
</comment>
<dbReference type="RefSeq" id="WP_379769150.1">
    <property type="nucleotide sequence ID" value="NZ_JBHSXI010000012.1"/>
</dbReference>
<evidence type="ECO:0000259" key="2">
    <source>
        <dbReference type="Pfam" id="PF18545"/>
    </source>
</evidence>
<organism evidence="3 4">
    <name type="scientific">Halorubrum trueperi</name>
    <dbReference type="NCBI Taxonomy" id="2004704"/>
    <lineage>
        <taxon>Archaea</taxon>
        <taxon>Methanobacteriati</taxon>
        <taxon>Methanobacteriota</taxon>
        <taxon>Stenosarchaea group</taxon>
        <taxon>Halobacteria</taxon>
        <taxon>Halobacteriales</taxon>
        <taxon>Haloferacaceae</taxon>
        <taxon>Halorubrum</taxon>
    </lineage>
</organism>
<evidence type="ECO:0000313" key="4">
    <source>
        <dbReference type="Proteomes" id="UP001596333"/>
    </source>
</evidence>
<accession>A0ABD5UL35</accession>